<comment type="caution">
    <text evidence="1">The sequence shown here is derived from an EMBL/GenBank/DDBJ whole genome shotgun (WGS) entry which is preliminary data.</text>
</comment>
<sequence length="130" mass="14640">MKLQIAATLATIAIIFSIFHTGCEKGPLNGNLDNMWKITSMERNGETTHPHQYYYHIYRDVIQLTAPGKDIQTGVLEYKGGILYLTFPISKVEDLAPWGIDGKNQEFKVKLSSNTLTLTSGTTIIKFKKF</sequence>
<organism evidence="1 2">
    <name type="scientific">Muribaculum caecicola</name>
    <dbReference type="NCBI Taxonomy" id="3038144"/>
    <lineage>
        <taxon>Bacteria</taxon>
        <taxon>Pseudomonadati</taxon>
        <taxon>Bacteroidota</taxon>
        <taxon>Bacteroidia</taxon>
        <taxon>Bacteroidales</taxon>
        <taxon>Muribaculaceae</taxon>
        <taxon>Muribaculum</taxon>
    </lineage>
</organism>
<keyword evidence="2" id="KW-1185">Reference proteome</keyword>
<gene>
    <name evidence="1" type="ORF">E5990_03590</name>
</gene>
<reference evidence="1" key="1">
    <citation type="submission" date="2019-04" db="EMBL/GenBank/DDBJ databases">
        <title>Microbes associate with the intestines of laboratory mice.</title>
        <authorList>
            <person name="Navarre W."/>
            <person name="Wong E."/>
            <person name="Huang K.C."/>
            <person name="Tropini C."/>
            <person name="Ng K."/>
            <person name="Yu B."/>
        </authorList>
    </citation>
    <scope>NUCLEOTIDE SEQUENCE</scope>
    <source>
        <strain evidence="1">NM86_A22</strain>
    </source>
</reference>
<evidence type="ECO:0000313" key="2">
    <source>
        <dbReference type="Proteomes" id="UP000305401"/>
    </source>
</evidence>
<protein>
    <submittedName>
        <fullName evidence="1">Uncharacterized protein</fullName>
    </submittedName>
</protein>
<evidence type="ECO:0000313" key="1">
    <source>
        <dbReference type="EMBL" id="THG54259.1"/>
    </source>
</evidence>
<name>A0AC61S7A0_9BACT</name>
<dbReference type="EMBL" id="SSTG01000025">
    <property type="protein sequence ID" value="THG54259.1"/>
    <property type="molecule type" value="Genomic_DNA"/>
</dbReference>
<proteinExistence type="predicted"/>
<accession>A0AC61S7A0</accession>
<dbReference type="Proteomes" id="UP000305401">
    <property type="component" value="Unassembled WGS sequence"/>
</dbReference>